<accession>A0A6J4U373</accession>
<dbReference type="EMBL" id="CADCWG010000022">
    <property type="protein sequence ID" value="CAA9536909.1"/>
    <property type="molecule type" value="Genomic_DNA"/>
</dbReference>
<feature type="region of interest" description="Disordered" evidence="1">
    <location>
        <begin position="30"/>
        <end position="59"/>
    </location>
</feature>
<dbReference type="AlphaFoldDB" id="A0A6J4U373"/>
<feature type="compositionally biased region" description="Low complexity" evidence="1">
    <location>
        <begin position="115"/>
        <end position="135"/>
    </location>
</feature>
<evidence type="ECO:0000256" key="1">
    <source>
        <dbReference type="SAM" id="MobiDB-lite"/>
    </source>
</evidence>
<feature type="compositionally biased region" description="Basic residues" evidence="1">
    <location>
        <begin position="100"/>
        <end position="114"/>
    </location>
</feature>
<evidence type="ECO:0000313" key="2">
    <source>
        <dbReference type="EMBL" id="CAA9536909.1"/>
    </source>
</evidence>
<feature type="region of interest" description="Disordered" evidence="1">
    <location>
        <begin position="71"/>
        <end position="135"/>
    </location>
</feature>
<feature type="compositionally biased region" description="Basic and acidic residues" evidence="1">
    <location>
        <begin position="85"/>
        <end position="99"/>
    </location>
</feature>
<organism evidence="2">
    <name type="scientific">uncultured Thermomicrobiales bacterium</name>
    <dbReference type="NCBI Taxonomy" id="1645740"/>
    <lineage>
        <taxon>Bacteria</taxon>
        <taxon>Pseudomonadati</taxon>
        <taxon>Thermomicrobiota</taxon>
        <taxon>Thermomicrobia</taxon>
        <taxon>Thermomicrobiales</taxon>
        <taxon>environmental samples</taxon>
    </lineage>
</organism>
<feature type="non-terminal residue" evidence="2">
    <location>
        <position position="1"/>
    </location>
</feature>
<protein>
    <submittedName>
        <fullName evidence="2">Uncharacterized protein</fullName>
    </submittedName>
</protein>
<reference evidence="2" key="1">
    <citation type="submission" date="2020-02" db="EMBL/GenBank/DDBJ databases">
        <authorList>
            <person name="Meier V. D."/>
        </authorList>
    </citation>
    <scope>NUCLEOTIDE SEQUENCE</scope>
    <source>
        <strain evidence="2">AVDCRST_MAG49</strain>
    </source>
</reference>
<sequence>CANAAISWGPPGGAPRAEIVPMARPAPGPMARAWPGGGPPGVTAGVDMASPAPTRWRRSPRGYPAAIAVRSSGVAVSPCRLSRPARGDGDRRSGIDVRGRWRGRRGTSRRRARRSGASTSSPRSSGSRRSPTADP</sequence>
<proteinExistence type="predicted"/>
<feature type="non-terminal residue" evidence="2">
    <location>
        <position position="135"/>
    </location>
</feature>
<gene>
    <name evidence="2" type="ORF">AVDCRST_MAG49-282</name>
</gene>
<name>A0A6J4U373_9BACT</name>